<comment type="similarity">
    <text evidence="2">Belongs to the tryptophan 2-monooxygenase family.</text>
</comment>
<evidence type="ECO:0000313" key="8">
    <source>
        <dbReference type="EMBL" id="UUL83356.1"/>
    </source>
</evidence>
<dbReference type="InterPro" id="IPR002937">
    <property type="entry name" value="Amino_oxidase"/>
</dbReference>
<feature type="domain" description="Amine oxidase" evidence="7">
    <location>
        <begin position="36"/>
        <end position="493"/>
    </location>
</feature>
<organism evidence="8 9">
    <name type="scientific">Sphingomonas qomolangmaensis</name>
    <dbReference type="NCBI Taxonomy" id="2918765"/>
    <lineage>
        <taxon>Bacteria</taxon>
        <taxon>Pseudomonadati</taxon>
        <taxon>Pseudomonadota</taxon>
        <taxon>Alphaproteobacteria</taxon>
        <taxon>Sphingomonadales</taxon>
        <taxon>Sphingomonadaceae</taxon>
        <taxon>Sphingomonas</taxon>
    </lineage>
</organism>
<name>A0ABY5LF70_9SPHN</name>
<dbReference type="EMBL" id="CP101740">
    <property type="protein sequence ID" value="UUL83356.1"/>
    <property type="molecule type" value="Genomic_DNA"/>
</dbReference>
<accession>A0ABY5LF70</accession>
<dbReference type="InterPro" id="IPR050281">
    <property type="entry name" value="Flavin_monoamine_oxidase"/>
</dbReference>
<dbReference type="Proteomes" id="UP001058533">
    <property type="component" value="Chromosome"/>
</dbReference>
<comment type="pathway">
    <text evidence="1">Plant hormone metabolism; auxin biosynthesis.</text>
</comment>
<evidence type="ECO:0000259" key="7">
    <source>
        <dbReference type="Pfam" id="PF01593"/>
    </source>
</evidence>
<dbReference type="Gene3D" id="3.90.660.10">
    <property type="match status" value="1"/>
</dbReference>
<evidence type="ECO:0000256" key="4">
    <source>
        <dbReference type="ARBA" id="ARBA00017871"/>
    </source>
</evidence>
<keyword evidence="5" id="KW-0073">Auxin biosynthesis</keyword>
<sequence length="510" mass="54897">MQALGLFGNIAAAQSLPSLPRNFGSGKSVVVLGAGIAGLTAAYELQQAGYTVHVLEARNRVGGRSWTVRDGDRIVMNGEADQVARFSEGAYFNAGPARIPSFHERLLGYCGKLGVPLEVEINSSRGAYIMGGDGRKQRMRVAINDTRGHIAELLTKAVNQGALDQSLTPEDKAALLPFLKTYGDLDDKGGFKGTLRSGFKTYPDAGVRSFAAPPEAVPLRDLLANEQLPATLFEDNVYMQATMFQPVGGMDRIAAGFQRALKRPVILNADVQRVRNGDRKVEVAFKDTRTGAMRSLSADYMVCTIPFPVLAKVDCDFAPPVAQAIKNVVYDHSNKVAFDAPRFWEKDQIFGGISFVGGDTSLVWYPSAGLFSPRGMLLACYSSGERAARFAQLPIAEQVERARAVVEKLHPGHGGECANGVAVNWNKIPYSLGPWPNWYAGMAGRQEGTIDTDPYRLLNQPAGRVIFAGAALSQTPGWQEGAIQSAHGAVADLANLQRADAVTQPTRIAA</sequence>
<proteinExistence type="inferred from homology"/>
<evidence type="ECO:0000256" key="6">
    <source>
        <dbReference type="ARBA" id="ARBA00047321"/>
    </source>
</evidence>
<dbReference type="InterPro" id="IPR036188">
    <property type="entry name" value="FAD/NAD-bd_sf"/>
</dbReference>
<evidence type="ECO:0000256" key="5">
    <source>
        <dbReference type="ARBA" id="ARBA00023070"/>
    </source>
</evidence>
<dbReference type="PANTHER" id="PTHR10742:SF342">
    <property type="entry name" value="AMINE OXIDASE"/>
    <property type="match status" value="1"/>
</dbReference>
<reference evidence="8" key="1">
    <citation type="submission" date="2022-07" db="EMBL/GenBank/DDBJ databases">
        <title>Sphingomonas sp. nov., a novel bacterium isolated from the north slope of the Mount Everest.</title>
        <authorList>
            <person name="Cui X."/>
            <person name="Liu Y."/>
        </authorList>
    </citation>
    <scope>NUCLEOTIDE SEQUENCE</scope>
    <source>
        <strain evidence="8">S5-59</strain>
    </source>
</reference>
<evidence type="ECO:0000256" key="2">
    <source>
        <dbReference type="ARBA" id="ARBA00005833"/>
    </source>
</evidence>
<keyword evidence="9" id="KW-1185">Reference proteome</keyword>
<dbReference type="PANTHER" id="PTHR10742">
    <property type="entry name" value="FLAVIN MONOAMINE OXIDASE"/>
    <property type="match status" value="1"/>
</dbReference>
<dbReference type="SUPFAM" id="SSF54373">
    <property type="entry name" value="FAD-linked reductases, C-terminal domain"/>
    <property type="match status" value="1"/>
</dbReference>
<protein>
    <recommendedName>
        <fullName evidence="4">Tryptophan 2-monooxygenase</fullName>
        <ecNumber evidence="3">1.13.12.3</ecNumber>
    </recommendedName>
</protein>
<dbReference type="Gene3D" id="3.50.50.60">
    <property type="entry name" value="FAD/NAD(P)-binding domain"/>
    <property type="match status" value="1"/>
</dbReference>
<gene>
    <name evidence="8" type="ORF">NMP03_03745</name>
</gene>
<dbReference type="Pfam" id="PF01593">
    <property type="entry name" value="Amino_oxidase"/>
    <property type="match status" value="1"/>
</dbReference>
<dbReference type="SUPFAM" id="SSF51905">
    <property type="entry name" value="FAD/NAD(P)-binding domain"/>
    <property type="match status" value="1"/>
</dbReference>
<evidence type="ECO:0000256" key="3">
    <source>
        <dbReference type="ARBA" id="ARBA00012535"/>
    </source>
</evidence>
<dbReference type="EC" id="1.13.12.3" evidence="3"/>
<evidence type="ECO:0000256" key="1">
    <source>
        <dbReference type="ARBA" id="ARBA00004814"/>
    </source>
</evidence>
<evidence type="ECO:0000313" key="9">
    <source>
        <dbReference type="Proteomes" id="UP001058533"/>
    </source>
</evidence>
<dbReference type="RefSeq" id="WP_256507197.1">
    <property type="nucleotide sequence ID" value="NZ_CP101740.1"/>
</dbReference>
<comment type="catalytic activity">
    <reaction evidence="6">
        <text>L-tryptophan + O2 = indole-3-acetamide + CO2 + H2O</text>
        <dbReference type="Rhea" id="RHEA:16165"/>
        <dbReference type="ChEBI" id="CHEBI:15377"/>
        <dbReference type="ChEBI" id="CHEBI:15379"/>
        <dbReference type="ChEBI" id="CHEBI:16031"/>
        <dbReference type="ChEBI" id="CHEBI:16526"/>
        <dbReference type="ChEBI" id="CHEBI:57912"/>
        <dbReference type="EC" id="1.13.12.3"/>
    </reaction>
</comment>
<dbReference type="Gene3D" id="1.20.1440.240">
    <property type="match status" value="1"/>
</dbReference>